<dbReference type="AlphaFoldDB" id="K2KG64"/>
<dbReference type="STRING" id="740709.A10D4_02112"/>
<feature type="transmembrane region" description="Helical" evidence="1">
    <location>
        <begin position="78"/>
        <end position="97"/>
    </location>
</feature>
<feature type="transmembrane region" description="Helical" evidence="1">
    <location>
        <begin position="192"/>
        <end position="210"/>
    </location>
</feature>
<evidence type="ECO:0000259" key="2">
    <source>
        <dbReference type="Pfam" id="PF13386"/>
    </source>
</evidence>
<keyword evidence="4" id="KW-1185">Reference proteome</keyword>
<accession>K2KG64</accession>
<dbReference type="InterPro" id="IPR039447">
    <property type="entry name" value="UreH-like_TM_dom"/>
</dbReference>
<keyword evidence="1" id="KW-1133">Transmembrane helix</keyword>
<reference evidence="3 4" key="1">
    <citation type="journal article" date="2012" name="J. Bacteriol.">
        <title>Genome Sequence of Idiomarina xiamenensis Type Strain 10-D-4.</title>
        <authorList>
            <person name="Lai Q."/>
            <person name="Wang L."/>
            <person name="Wang W."/>
            <person name="Shao Z."/>
        </authorList>
    </citation>
    <scope>NUCLEOTIDE SEQUENCE [LARGE SCALE GENOMIC DNA]</scope>
    <source>
        <strain evidence="3 4">10-D-4</strain>
    </source>
</reference>
<gene>
    <name evidence="3" type="ORF">A10D4_02112</name>
</gene>
<feature type="domain" description="Urease accessory protein UreH-like transmembrane" evidence="2">
    <location>
        <begin position="8"/>
        <end position="207"/>
    </location>
</feature>
<dbReference type="Pfam" id="PF13386">
    <property type="entry name" value="DsbD_2"/>
    <property type="match status" value="1"/>
</dbReference>
<feature type="transmembrane region" description="Helical" evidence="1">
    <location>
        <begin position="48"/>
        <end position="66"/>
    </location>
</feature>
<dbReference type="PANTHER" id="PTHR42208:SF1">
    <property type="entry name" value="HEAVY METAL TRANSPORTER"/>
    <property type="match status" value="1"/>
</dbReference>
<proteinExistence type="predicted"/>
<dbReference type="EMBL" id="AMRG01000002">
    <property type="protein sequence ID" value="EKE86998.1"/>
    <property type="molecule type" value="Genomic_DNA"/>
</dbReference>
<keyword evidence="1" id="KW-0812">Transmembrane</keyword>
<name>K2KG64_9GAMM</name>
<dbReference type="eggNOG" id="COG2836">
    <property type="taxonomic scope" value="Bacteria"/>
</dbReference>
<evidence type="ECO:0000256" key="1">
    <source>
        <dbReference type="SAM" id="Phobius"/>
    </source>
</evidence>
<evidence type="ECO:0000313" key="4">
    <source>
        <dbReference type="Proteomes" id="UP000014115"/>
    </source>
</evidence>
<dbReference type="RefSeq" id="WP_008487431.1">
    <property type="nucleotide sequence ID" value="NZ_AMRG01000002.1"/>
</dbReference>
<feature type="transmembrane region" description="Helical" evidence="1">
    <location>
        <begin position="159"/>
        <end position="180"/>
    </location>
</feature>
<dbReference type="Proteomes" id="UP000014115">
    <property type="component" value="Unassembled WGS sequence"/>
</dbReference>
<protein>
    <recommendedName>
        <fullName evidence="2">Urease accessory protein UreH-like transmembrane domain-containing protein</fullName>
    </recommendedName>
</protein>
<feature type="transmembrane region" description="Helical" evidence="1">
    <location>
        <begin position="125"/>
        <end position="147"/>
    </location>
</feature>
<keyword evidence="1" id="KW-0472">Membrane</keyword>
<sequence>MNAIDAFAALLMGLAGAGHCMAMCGGISAAIGLQQRPALLLCYNLGRITTYTLIGALVGAAVLLAAQGSIAVLQGLRVLAALFLLALGLYFGGWWFGLNRLERLAQPLWRRIQPLAVRLRGQHGYLGSFAAGMVWGWLPCGLVYSALSWAALSGSAAGGALYMALFGLGTLPAMFIFALFSRTLQVIVSSTGFRKAMGVLLIAYGAWQLLQLAKQFIGQL</sequence>
<dbReference type="PATRIC" id="fig|740709.3.peg.425"/>
<comment type="caution">
    <text evidence="3">The sequence shown here is derived from an EMBL/GenBank/DDBJ whole genome shotgun (WGS) entry which is preliminary data.</text>
</comment>
<evidence type="ECO:0000313" key="3">
    <source>
        <dbReference type="EMBL" id="EKE86998.1"/>
    </source>
</evidence>
<organism evidence="3 4">
    <name type="scientific">Idiomarina xiamenensis 10-D-4</name>
    <dbReference type="NCBI Taxonomy" id="740709"/>
    <lineage>
        <taxon>Bacteria</taxon>
        <taxon>Pseudomonadati</taxon>
        <taxon>Pseudomonadota</taxon>
        <taxon>Gammaproteobacteria</taxon>
        <taxon>Alteromonadales</taxon>
        <taxon>Idiomarinaceae</taxon>
        <taxon>Idiomarina</taxon>
    </lineage>
</organism>
<dbReference type="PANTHER" id="PTHR42208">
    <property type="entry name" value="HEAVY METAL TRANSPORTER-RELATED"/>
    <property type="match status" value="1"/>
</dbReference>